<keyword evidence="3" id="KW-1185">Reference proteome</keyword>
<evidence type="ECO:0000259" key="1">
    <source>
        <dbReference type="Pfam" id="PF01370"/>
    </source>
</evidence>
<reference evidence="2 3" key="1">
    <citation type="submission" date="2015-10" db="EMBL/GenBank/DDBJ databases">
        <title>Chryseobacterium aquaticum genome.</title>
        <authorList>
            <person name="Newman J.D."/>
            <person name="Ferguson M.B."/>
            <person name="Miller J.R."/>
        </authorList>
    </citation>
    <scope>NUCLEOTIDE SEQUENCE [LARGE SCALE GENOMIC DNA]</scope>
    <source>
        <strain evidence="2 3">KCTC 12483</strain>
    </source>
</reference>
<dbReference type="STRING" id="452084.AR438_15765"/>
<evidence type="ECO:0000313" key="2">
    <source>
        <dbReference type="EMBL" id="KQK24639.1"/>
    </source>
</evidence>
<protein>
    <submittedName>
        <fullName evidence="2">NAD-dependent epimerase</fullName>
    </submittedName>
</protein>
<dbReference type="OrthoDB" id="596910at2"/>
<dbReference type="Proteomes" id="UP000051682">
    <property type="component" value="Unassembled WGS sequence"/>
</dbReference>
<dbReference type="Gene3D" id="3.40.50.720">
    <property type="entry name" value="NAD(P)-binding Rossmann-like Domain"/>
    <property type="match status" value="1"/>
</dbReference>
<dbReference type="InterPro" id="IPR001509">
    <property type="entry name" value="Epimerase_deHydtase"/>
</dbReference>
<dbReference type="GO" id="GO:0004029">
    <property type="term" value="F:aldehyde dehydrogenase (NAD+) activity"/>
    <property type="evidence" value="ECO:0007669"/>
    <property type="project" value="TreeGrafter"/>
</dbReference>
<dbReference type="Pfam" id="PF01370">
    <property type="entry name" value="Epimerase"/>
    <property type="match status" value="1"/>
</dbReference>
<proteinExistence type="predicted"/>
<name>A0A0Q3HPE3_9FLAO</name>
<dbReference type="PANTHER" id="PTHR48079">
    <property type="entry name" value="PROTEIN YEEZ"/>
    <property type="match status" value="1"/>
</dbReference>
<comment type="caution">
    <text evidence="2">The sequence shown here is derived from an EMBL/GenBank/DDBJ whole genome shotgun (WGS) entry which is preliminary data.</text>
</comment>
<sequence length="338" mass="38226">MVFVTGATGILGRIIVLELLKRGKTVRAAKRPASNIDEVKHSYQYYTETQEDFFNKIEWVNVDFDDIHSLQDALAGVTEVYHCAAKVSFHPKDEKEMYHTNIQGTENLLFVCDNSSVQKFLHVSSIAVLDGINENGELDEESDFNPKIEHSAYAISKHLSEMEVWRASAEGLNTIIINPGMIVGTGNWQQSSGELFSTFEKSGFTFSGGSAYVDVRDVAKIAIGLMEENKFGERFILISESKKYEEIGNQIRRKMGLKDAKILSKSVLNIGRWLNIFFGWLVPQLKMATRTNIESVNSFSTISNQKVKNTLNYDFIPVQESVDFHLNNYINDKKLNTL</sequence>
<accession>A0A0Q3HPE3</accession>
<dbReference type="PANTHER" id="PTHR48079:SF6">
    <property type="entry name" value="NAD(P)-BINDING DOMAIN-CONTAINING PROTEIN-RELATED"/>
    <property type="match status" value="1"/>
</dbReference>
<dbReference type="InterPro" id="IPR036291">
    <property type="entry name" value="NAD(P)-bd_dom_sf"/>
</dbReference>
<dbReference type="AlphaFoldDB" id="A0A0Q3HPE3"/>
<dbReference type="SUPFAM" id="SSF51735">
    <property type="entry name" value="NAD(P)-binding Rossmann-fold domains"/>
    <property type="match status" value="1"/>
</dbReference>
<dbReference type="GO" id="GO:0005737">
    <property type="term" value="C:cytoplasm"/>
    <property type="evidence" value="ECO:0007669"/>
    <property type="project" value="TreeGrafter"/>
</dbReference>
<dbReference type="InterPro" id="IPR051783">
    <property type="entry name" value="NAD(P)-dependent_oxidoreduct"/>
</dbReference>
<feature type="domain" description="NAD-dependent epimerase/dehydratase" evidence="1">
    <location>
        <begin position="2"/>
        <end position="230"/>
    </location>
</feature>
<gene>
    <name evidence="2" type="ORF">AR438_15765</name>
</gene>
<dbReference type="EMBL" id="LLYZ01000020">
    <property type="protein sequence ID" value="KQK24639.1"/>
    <property type="molecule type" value="Genomic_DNA"/>
</dbReference>
<dbReference type="RefSeq" id="WP_056017091.1">
    <property type="nucleotide sequence ID" value="NZ_LLYZ01000020.1"/>
</dbReference>
<evidence type="ECO:0000313" key="3">
    <source>
        <dbReference type="Proteomes" id="UP000051682"/>
    </source>
</evidence>
<organism evidence="2 3">
    <name type="scientific">Chryseobacterium aquaticum</name>
    <dbReference type="NCBI Taxonomy" id="452084"/>
    <lineage>
        <taxon>Bacteria</taxon>
        <taxon>Pseudomonadati</taxon>
        <taxon>Bacteroidota</taxon>
        <taxon>Flavobacteriia</taxon>
        <taxon>Flavobacteriales</taxon>
        <taxon>Weeksellaceae</taxon>
        <taxon>Chryseobacterium group</taxon>
        <taxon>Chryseobacterium</taxon>
    </lineage>
</organism>